<keyword evidence="2" id="KW-0238">DNA-binding</keyword>
<dbReference type="InterPro" id="IPR018490">
    <property type="entry name" value="cNMP-bd_dom_sf"/>
</dbReference>
<gene>
    <name evidence="5" type="ORF">DWV29_17590</name>
</gene>
<dbReference type="InterPro" id="IPR000595">
    <property type="entry name" value="cNMP-bd_dom"/>
</dbReference>
<dbReference type="InterPro" id="IPR012318">
    <property type="entry name" value="HTH_CRP"/>
</dbReference>
<evidence type="ECO:0000256" key="2">
    <source>
        <dbReference type="ARBA" id="ARBA00023125"/>
    </source>
</evidence>
<evidence type="ECO:0000313" key="6">
    <source>
        <dbReference type="Proteomes" id="UP000283880"/>
    </source>
</evidence>
<reference evidence="5 6" key="1">
    <citation type="submission" date="2018-08" db="EMBL/GenBank/DDBJ databases">
        <title>A genome reference for cultivated species of the human gut microbiota.</title>
        <authorList>
            <person name="Zou Y."/>
            <person name="Xue W."/>
            <person name="Luo G."/>
        </authorList>
    </citation>
    <scope>NUCLEOTIDE SEQUENCE [LARGE SCALE GENOMIC DNA]</scope>
    <source>
        <strain evidence="5 6">AF04-15</strain>
    </source>
</reference>
<dbReference type="Gene3D" id="2.60.120.10">
    <property type="entry name" value="Jelly Rolls"/>
    <property type="match status" value="1"/>
</dbReference>
<evidence type="ECO:0000256" key="3">
    <source>
        <dbReference type="ARBA" id="ARBA00023163"/>
    </source>
</evidence>
<evidence type="ECO:0000313" key="5">
    <source>
        <dbReference type="EMBL" id="RGX26899.1"/>
    </source>
</evidence>
<dbReference type="Pfam" id="PF00027">
    <property type="entry name" value="cNMP_binding"/>
    <property type="match status" value="1"/>
</dbReference>
<evidence type="ECO:0000259" key="4">
    <source>
        <dbReference type="PROSITE" id="PS50042"/>
    </source>
</evidence>
<dbReference type="GO" id="GO:0003677">
    <property type="term" value="F:DNA binding"/>
    <property type="evidence" value="ECO:0007669"/>
    <property type="project" value="UniProtKB-KW"/>
</dbReference>
<dbReference type="SUPFAM" id="SSF46785">
    <property type="entry name" value="Winged helix' DNA-binding domain"/>
    <property type="match status" value="1"/>
</dbReference>
<sequence>MLRLQREDNFAILKQKKEAGMEQFLQQLHEMELFGKIEKGQIGAMLQCLGAVAKDYAKGEFVFLEGESLDSVGVVMSGSVQMIKEDVWGQKAILLSLEPGAVFGESFVCGGGPDSTVSFQAAQNSRILLLGFHKVLRTCSSSCVFHHRLIENMVTLLARKNVQLMDKMEVISKKSIRGRILVWLSQQVQRRGSRKFTSSMGRLELADYLCVDRSALTRELGRMQEEGLVLVNKNEFELLMEA</sequence>
<organism evidence="5 6">
    <name type="scientific">Enterocloster asparagiformis</name>
    <dbReference type="NCBI Taxonomy" id="333367"/>
    <lineage>
        <taxon>Bacteria</taxon>
        <taxon>Bacillati</taxon>
        <taxon>Bacillota</taxon>
        <taxon>Clostridia</taxon>
        <taxon>Lachnospirales</taxon>
        <taxon>Lachnospiraceae</taxon>
        <taxon>Enterocloster</taxon>
    </lineage>
</organism>
<dbReference type="InterPro" id="IPR014710">
    <property type="entry name" value="RmlC-like_jellyroll"/>
</dbReference>
<comment type="caution">
    <text evidence="5">The sequence shown here is derived from an EMBL/GenBank/DDBJ whole genome shotgun (WGS) entry which is preliminary data.</text>
</comment>
<dbReference type="GO" id="GO:0006355">
    <property type="term" value="P:regulation of DNA-templated transcription"/>
    <property type="evidence" value="ECO:0007669"/>
    <property type="project" value="InterPro"/>
</dbReference>
<dbReference type="AlphaFoldDB" id="A0A413FBV5"/>
<keyword evidence="1" id="KW-0805">Transcription regulation</keyword>
<name>A0A413FBV5_9FIRM</name>
<evidence type="ECO:0000256" key="1">
    <source>
        <dbReference type="ARBA" id="ARBA00023015"/>
    </source>
</evidence>
<dbReference type="PROSITE" id="PS50042">
    <property type="entry name" value="CNMP_BINDING_3"/>
    <property type="match status" value="1"/>
</dbReference>
<dbReference type="Pfam" id="PF13545">
    <property type="entry name" value="HTH_Crp_2"/>
    <property type="match status" value="1"/>
</dbReference>
<dbReference type="EMBL" id="QSBM01000014">
    <property type="protein sequence ID" value="RGX26899.1"/>
    <property type="molecule type" value="Genomic_DNA"/>
</dbReference>
<dbReference type="InterPro" id="IPR036390">
    <property type="entry name" value="WH_DNA-bd_sf"/>
</dbReference>
<feature type="domain" description="Cyclic nucleotide-binding" evidence="4">
    <location>
        <begin position="33"/>
        <end position="156"/>
    </location>
</feature>
<proteinExistence type="predicted"/>
<dbReference type="SMART" id="SM00100">
    <property type="entry name" value="cNMP"/>
    <property type="match status" value="1"/>
</dbReference>
<dbReference type="SUPFAM" id="SSF51206">
    <property type="entry name" value="cAMP-binding domain-like"/>
    <property type="match status" value="1"/>
</dbReference>
<keyword evidence="3" id="KW-0804">Transcription</keyword>
<accession>A0A413FBV5</accession>
<dbReference type="Proteomes" id="UP000283880">
    <property type="component" value="Unassembled WGS sequence"/>
</dbReference>
<protein>
    <submittedName>
        <fullName evidence="5">Crp/Fnr family transcriptional regulator</fullName>
    </submittedName>
</protein>
<dbReference type="OrthoDB" id="9774616at2"/>
<dbReference type="CDD" id="cd00038">
    <property type="entry name" value="CAP_ED"/>
    <property type="match status" value="1"/>
</dbReference>